<dbReference type="OrthoDB" id="3700546at2"/>
<proteinExistence type="predicted"/>
<gene>
    <name evidence="1" type="ORF">SAMN05216174_11715</name>
</gene>
<dbReference type="RefSeq" id="WP_091456103.1">
    <property type="nucleotide sequence ID" value="NZ_FMZZ01000017.1"/>
</dbReference>
<dbReference type="STRING" id="1271860.SAMN05216174_11715"/>
<dbReference type="AlphaFoldDB" id="A0A1G6XCF6"/>
<organism evidence="1 2">
    <name type="scientific">Actinokineospora iranica</name>
    <dbReference type="NCBI Taxonomy" id="1271860"/>
    <lineage>
        <taxon>Bacteria</taxon>
        <taxon>Bacillati</taxon>
        <taxon>Actinomycetota</taxon>
        <taxon>Actinomycetes</taxon>
        <taxon>Pseudonocardiales</taxon>
        <taxon>Pseudonocardiaceae</taxon>
        <taxon>Actinokineospora</taxon>
    </lineage>
</organism>
<protein>
    <submittedName>
        <fullName evidence="1">Uncharacterized protein</fullName>
    </submittedName>
</protein>
<evidence type="ECO:0000313" key="2">
    <source>
        <dbReference type="Proteomes" id="UP000199501"/>
    </source>
</evidence>
<name>A0A1G6XCF6_9PSEU</name>
<evidence type="ECO:0000313" key="1">
    <source>
        <dbReference type="EMBL" id="SDD75473.1"/>
    </source>
</evidence>
<dbReference type="Proteomes" id="UP000199501">
    <property type="component" value="Unassembled WGS sequence"/>
</dbReference>
<reference evidence="2" key="1">
    <citation type="submission" date="2016-10" db="EMBL/GenBank/DDBJ databases">
        <authorList>
            <person name="Varghese N."/>
            <person name="Submissions S."/>
        </authorList>
    </citation>
    <scope>NUCLEOTIDE SEQUENCE [LARGE SCALE GENOMIC DNA]</scope>
    <source>
        <strain evidence="2">IBRC-M 10403</strain>
    </source>
</reference>
<accession>A0A1G6XCF6</accession>
<sequence>MGRRPDDAGDAAEDFAGDLFLYLADKGLLVVDPEHAERVIAELDRTLDIVKARLRRREIARRLRAAAGADIAPGVAKLAVDAAFAEQVTAGHWDQALIELPKYIEAFRIAARRARERP</sequence>
<keyword evidence="2" id="KW-1185">Reference proteome</keyword>
<dbReference type="EMBL" id="FMZZ01000017">
    <property type="protein sequence ID" value="SDD75473.1"/>
    <property type="molecule type" value="Genomic_DNA"/>
</dbReference>